<dbReference type="InterPro" id="IPR039420">
    <property type="entry name" value="WalR-like"/>
</dbReference>
<keyword evidence="1" id="KW-0238">DNA-binding</keyword>
<dbReference type="SUPFAM" id="SSF52172">
    <property type="entry name" value="CheY-like"/>
    <property type="match status" value="1"/>
</dbReference>
<evidence type="ECO:0000256" key="2">
    <source>
        <dbReference type="PROSITE-ProRule" id="PRU00169"/>
    </source>
</evidence>
<organism evidence="4 5">
    <name type="scientific">Saccharicrinis carchari</name>
    <dbReference type="NCBI Taxonomy" id="1168039"/>
    <lineage>
        <taxon>Bacteria</taxon>
        <taxon>Pseudomonadati</taxon>
        <taxon>Bacteroidota</taxon>
        <taxon>Bacteroidia</taxon>
        <taxon>Marinilabiliales</taxon>
        <taxon>Marinilabiliaceae</taxon>
        <taxon>Saccharicrinis</taxon>
    </lineage>
</organism>
<dbReference type="GO" id="GO:0000160">
    <property type="term" value="P:phosphorelay signal transduction system"/>
    <property type="evidence" value="ECO:0007669"/>
    <property type="project" value="InterPro"/>
</dbReference>
<accession>A0A521C8V0</accession>
<dbReference type="InterPro" id="IPR058245">
    <property type="entry name" value="NreC/VraR/RcsB-like_REC"/>
</dbReference>
<evidence type="ECO:0000313" key="4">
    <source>
        <dbReference type="EMBL" id="SMO55140.1"/>
    </source>
</evidence>
<dbReference type="PROSITE" id="PS50110">
    <property type="entry name" value="RESPONSE_REGULATORY"/>
    <property type="match status" value="1"/>
</dbReference>
<reference evidence="4 5" key="1">
    <citation type="submission" date="2017-05" db="EMBL/GenBank/DDBJ databases">
        <authorList>
            <person name="Varghese N."/>
            <person name="Submissions S."/>
        </authorList>
    </citation>
    <scope>NUCLEOTIDE SEQUENCE [LARGE SCALE GENOMIC DNA]</scope>
    <source>
        <strain evidence="4 5">DSM 27040</strain>
    </source>
</reference>
<dbReference type="GO" id="GO:0003677">
    <property type="term" value="F:DNA binding"/>
    <property type="evidence" value="ECO:0007669"/>
    <property type="project" value="UniProtKB-KW"/>
</dbReference>
<keyword evidence="2" id="KW-0597">Phosphoprotein</keyword>
<dbReference type="EMBL" id="FXTB01000002">
    <property type="protein sequence ID" value="SMO55140.1"/>
    <property type="molecule type" value="Genomic_DNA"/>
</dbReference>
<dbReference type="Gene3D" id="3.40.50.2300">
    <property type="match status" value="1"/>
</dbReference>
<evidence type="ECO:0000313" key="5">
    <source>
        <dbReference type="Proteomes" id="UP000319040"/>
    </source>
</evidence>
<dbReference type="Pfam" id="PF00072">
    <property type="entry name" value="Response_reg"/>
    <property type="match status" value="1"/>
</dbReference>
<dbReference type="PANTHER" id="PTHR43214">
    <property type="entry name" value="TWO-COMPONENT RESPONSE REGULATOR"/>
    <property type="match status" value="1"/>
</dbReference>
<dbReference type="AlphaFoldDB" id="A0A521C8V0"/>
<dbReference type="OrthoDB" id="965844at2"/>
<dbReference type="SMART" id="SM00448">
    <property type="entry name" value="REC"/>
    <property type="match status" value="1"/>
</dbReference>
<name>A0A521C8V0_SACCC</name>
<feature type="domain" description="Response regulatory" evidence="3">
    <location>
        <begin position="8"/>
        <end position="124"/>
    </location>
</feature>
<sequence>MKAEESYKVIIADDSHLFIEGMQLLFEELPQYEIVSIAHNGNAILNHPDLAFIDLLLLDVNMPLLDGISAGRQINFKYPDLKMVAITLNSDQVYLEQLIRSGFKAFIDKAKITTHLSTVLNKVMDNNFVFPQEILSNLIPE</sequence>
<dbReference type="RefSeq" id="WP_142532713.1">
    <property type="nucleotide sequence ID" value="NZ_FXTB01000002.1"/>
</dbReference>
<feature type="modified residue" description="4-aspartylphosphate" evidence="2">
    <location>
        <position position="59"/>
    </location>
</feature>
<dbReference type="PANTHER" id="PTHR43214:SF43">
    <property type="entry name" value="TWO-COMPONENT RESPONSE REGULATOR"/>
    <property type="match status" value="1"/>
</dbReference>
<dbReference type="CDD" id="cd17535">
    <property type="entry name" value="REC_NarL-like"/>
    <property type="match status" value="1"/>
</dbReference>
<evidence type="ECO:0000259" key="3">
    <source>
        <dbReference type="PROSITE" id="PS50110"/>
    </source>
</evidence>
<dbReference type="InterPro" id="IPR011006">
    <property type="entry name" value="CheY-like_superfamily"/>
</dbReference>
<keyword evidence="5" id="KW-1185">Reference proteome</keyword>
<proteinExistence type="predicted"/>
<dbReference type="InterPro" id="IPR001789">
    <property type="entry name" value="Sig_transdc_resp-reg_receiver"/>
</dbReference>
<protein>
    <submittedName>
        <fullName evidence="4">Response regulator receiver domain-containing protein</fullName>
    </submittedName>
</protein>
<dbReference type="Proteomes" id="UP000319040">
    <property type="component" value="Unassembled WGS sequence"/>
</dbReference>
<evidence type="ECO:0000256" key="1">
    <source>
        <dbReference type="ARBA" id="ARBA00023125"/>
    </source>
</evidence>
<gene>
    <name evidence="4" type="ORF">SAMN06265379_102428</name>
</gene>